<dbReference type="CDD" id="cd00801">
    <property type="entry name" value="INT_P4_C"/>
    <property type="match status" value="1"/>
</dbReference>
<dbReference type="GO" id="GO:0006310">
    <property type="term" value="P:DNA recombination"/>
    <property type="evidence" value="ECO:0007669"/>
    <property type="project" value="UniProtKB-KW"/>
</dbReference>
<evidence type="ECO:0000259" key="7">
    <source>
        <dbReference type="PROSITE" id="PS51900"/>
    </source>
</evidence>
<dbReference type="Proteomes" id="UP000094501">
    <property type="component" value="Unassembled WGS sequence"/>
</dbReference>
<name>A0A1E3VX24_9HYPH</name>
<dbReference type="InterPro" id="IPR038488">
    <property type="entry name" value="Integrase_DNA-bd_sf"/>
</dbReference>
<organism evidence="8 9">
    <name type="scientific">Methyloceanibacter methanicus</name>
    <dbReference type="NCBI Taxonomy" id="1774968"/>
    <lineage>
        <taxon>Bacteria</taxon>
        <taxon>Pseudomonadati</taxon>
        <taxon>Pseudomonadota</taxon>
        <taxon>Alphaproteobacteria</taxon>
        <taxon>Hyphomicrobiales</taxon>
        <taxon>Hyphomicrobiaceae</taxon>
        <taxon>Methyloceanibacter</taxon>
    </lineage>
</organism>
<dbReference type="PANTHER" id="PTHR30629">
    <property type="entry name" value="PROPHAGE INTEGRASE"/>
    <property type="match status" value="1"/>
</dbReference>
<reference evidence="8 9" key="1">
    <citation type="journal article" date="2016" name="Environ. Microbiol.">
        <title>New Methyloceanibacter diversity from North Sea sediments includes methanotroph containing solely the soluble methane monooxygenase.</title>
        <authorList>
            <person name="Vekeman B."/>
            <person name="Kerckhof F.M."/>
            <person name="Cremers G."/>
            <person name="de Vos P."/>
            <person name="Vandamme P."/>
            <person name="Boon N."/>
            <person name="Op den Camp H.J."/>
            <person name="Heylen K."/>
        </authorList>
    </citation>
    <scope>NUCLEOTIDE SEQUENCE [LARGE SCALE GENOMIC DNA]</scope>
    <source>
        <strain evidence="8 9">R-67174</strain>
    </source>
</reference>
<dbReference type="GO" id="GO:0015074">
    <property type="term" value="P:DNA integration"/>
    <property type="evidence" value="ECO:0007669"/>
    <property type="project" value="UniProtKB-KW"/>
</dbReference>
<dbReference type="PROSITE" id="PS51900">
    <property type="entry name" value="CB"/>
    <property type="match status" value="1"/>
</dbReference>
<dbReference type="Pfam" id="PF13356">
    <property type="entry name" value="Arm-DNA-bind_3"/>
    <property type="match status" value="1"/>
</dbReference>
<evidence type="ECO:0000256" key="5">
    <source>
        <dbReference type="PROSITE-ProRule" id="PRU01248"/>
    </source>
</evidence>
<dbReference type="PANTHER" id="PTHR30629:SF2">
    <property type="entry name" value="PROPHAGE INTEGRASE INTS-RELATED"/>
    <property type="match status" value="1"/>
</dbReference>
<dbReference type="Pfam" id="PF22022">
    <property type="entry name" value="Phage_int_M"/>
    <property type="match status" value="1"/>
</dbReference>
<protein>
    <recommendedName>
        <fullName evidence="10">Tyr recombinase domain-containing protein</fullName>
    </recommendedName>
</protein>
<evidence type="ECO:0000256" key="2">
    <source>
        <dbReference type="ARBA" id="ARBA00022908"/>
    </source>
</evidence>
<dbReference type="EMBL" id="LPWG01000014">
    <property type="protein sequence ID" value="ODR98069.1"/>
    <property type="molecule type" value="Genomic_DNA"/>
</dbReference>
<dbReference type="AlphaFoldDB" id="A0A1E3VX24"/>
<keyword evidence="9" id="KW-1185">Reference proteome</keyword>
<dbReference type="Gene3D" id="1.10.443.10">
    <property type="entry name" value="Intergrase catalytic core"/>
    <property type="match status" value="1"/>
</dbReference>
<comment type="caution">
    <text evidence="8">The sequence shown here is derived from an EMBL/GenBank/DDBJ whole genome shotgun (WGS) entry which is preliminary data.</text>
</comment>
<evidence type="ECO:0008006" key="10">
    <source>
        <dbReference type="Google" id="ProtNLM"/>
    </source>
</evidence>
<keyword evidence="3 5" id="KW-0238">DNA-binding</keyword>
<evidence type="ECO:0000256" key="3">
    <source>
        <dbReference type="ARBA" id="ARBA00023125"/>
    </source>
</evidence>
<dbReference type="InterPro" id="IPR010998">
    <property type="entry name" value="Integrase_recombinase_N"/>
</dbReference>
<dbReference type="Pfam" id="PF00589">
    <property type="entry name" value="Phage_integrase"/>
    <property type="match status" value="1"/>
</dbReference>
<dbReference type="Gene3D" id="3.30.160.390">
    <property type="entry name" value="Integrase, DNA-binding domain"/>
    <property type="match status" value="1"/>
</dbReference>
<keyword evidence="4" id="KW-0233">DNA recombination</keyword>
<dbReference type="InterPro" id="IPR011010">
    <property type="entry name" value="DNA_brk_join_enz"/>
</dbReference>
<dbReference type="PROSITE" id="PS51898">
    <property type="entry name" value="TYR_RECOMBINASE"/>
    <property type="match status" value="1"/>
</dbReference>
<feature type="domain" description="Core-binding (CB)" evidence="7">
    <location>
        <begin position="71"/>
        <end position="150"/>
    </location>
</feature>
<dbReference type="InterPro" id="IPR013762">
    <property type="entry name" value="Integrase-like_cat_sf"/>
</dbReference>
<comment type="similarity">
    <text evidence="1">Belongs to the 'phage' integrase family.</text>
</comment>
<evidence type="ECO:0000256" key="1">
    <source>
        <dbReference type="ARBA" id="ARBA00008857"/>
    </source>
</evidence>
<keyword evidence="2" id="KW-0229">DNA integration</keyword>
<evidence type="ECO:0000259" key="6">
    <source>
        <dbReference type="PROSITE" id="PS51898"/>
    </source>
</evidence>
<dbReference type="InterPro" id="IPR044068">
    <property type="entry name" value="CB"/>
</dbReference>
<gene>
    <name evidence="8" type="ORF">AUC68_11255</name>
</gene>
<dbReference type="InterPro" id="IPR002104">
    <property type="entry name" value="Integrase_catalytic"/>
</dbReference>
<dbReference type="GO" id="GO:0003677">
    <property type="term" value="F:DNA binding"/>
    <property type="evidence" value="ECO:0007669"/>
    <property type="project" value="UniProtKB-UniRule"/>
</dbReference>
<evidence type="ECO:0000256" key="4">
    <source>
        <dbReference type="ARBA" id="ARBA00023172"/>
    </source>
</evidence>
<dbReference type="InterPro" id="IPR025166">
    <property type="entry name" value="Integrase_DNA_bind_dom"/>
</dbReference>
<dbReference type="SUPFAM" id="SSF56349">
    <property type="entry name" value="DNA breaking-rejoining enzymes"/>
    <property type="match status" value="1"/>
</dbReference>
<dbReference type="Gene3D" id="1.10.150.130">
    <property type="match status" value="1"/>
</dbReference>
<evidence type="ECO:0000313" key="9">
    <source>
        <dbReference type="Proteomes" id="UP000094501"/>
    </source>
</evidence>
<sequence>MTSTGSKSFVVVARWPSTRKTARRKLGDAKRLGLSEARKKAKAWLALVEDGKDPVEVERARREAEARDRAVTFESVANNYIREHLAGKRRGSRTAAEIRRDVVPVWRDRPISSIRHGDVVALVRAIRDSGRSRTAHNALTNIKSIFSWAVNEGVGRFGVDQSPAVLVKPKLAIGEKRARDRVLNDDELFALWRAAKRIGYPDGDAVRLLMLTGARLSEVGEARWRETNRHDATLVVSPDRYKTGQTHTIPLTETALAILDGAPRFDGDRDADFIFTTTNGAKAVNRWGPIKKKIDARIIVTLRALARRRGYDPNDTDLPHFVFHDIRRTFRTRLAVARVPLEVAELCIGHARTGIEAIYDRHAYASEIREAFERWERVLMEIVGETGPAPKRGGNVVSFATRRGTAA</sequence>
<accession>A0A1E3VX24</accession>
<dbReference type="InterPro" id="IPR053876">
    <property type="entry name" value="Phage_int_M"/>
</dbReference>
<evidence type="ECO:0000313" key="8">
    <source>
        <dbReference type="EMBL" id="ODR98069.1"/>
    </source>
</evidence>
<dbReference type="InterPro" id="IPR050808">
    <property type="entry name" value="Phage_Integrase"/>
</dbReference>
<dbReference type="STRING" id="1774968.AUC68_11255"/>
<feature type="domain" description="Tyr recombinase" evidence="6">
    <location>
        <begin position="178"/>
        <end position="373"/>
    </location>
</feature>
<proteinExistence type="inferred from homology"/>